<dbReference type="Gene3D" id="3.40.718.10">
    <property type="entry name" value="Isopropylmalate Dehydrogenase"/>
    <property type="match status" value="1"/>
</dbReference>
<organism evidence="11 12">
    <name type="scientific">Oceanipulchritudo coccoides</name>
    <dbReference type="NCBI Taxonomy" id="2706888"/>
    <lineage>
        <taxon>Bacteria</taxon>
        <taxon>Pseudomonadati</taxon>
        <taxon>Verrucomicrobiota</taxon>
        <taxon>Opitutia</taxon>
        <taxon>Puniceicoccales</taxon>
        <taxon>Oceanipulchritudinaceae</taxon>
        <taxon>Oceanipulchritudo</taxon>
    </lineage>
</organism>
<keyword evidence="12" id="KW-1185">Reference proteome</keyword>
<evidence type="ECO:0000256" key="3">
    <source>
        <dbReference type="ARBA" id="ARBA00022516"/>
    </source>
</evidence>
<accession>A0A6B2LY91</accession>
<dbReference type="GO" id="GO:0006633">
    <property type="term" value="P:fatty acid biosynthetic process"/>
    <property type="evidence" value="ECO:0007669"/>
    <property type="project" value="UniProtKB-UniRule"/>
</dbReference>
<evidence type="ECO:0000256" key="8">
    <source>
        <dbReference type="ARBA" id="ARBA00024069"/>
    </source>
</evidence>
<comment type="caution">
    <text evidence="11">The sequence shown here is derived from an EMBL/GenBank/DDBJ whole genome shotgun (WGS) entry which is preliminary data.</text>
</comment>
<reference evidence="11 12" key="1">
    <citation type="submission" date="2020-02" db="EMBL/GenBank/DDBJ databases">
        <title>Albibacoteraceae fam. nov., the first described family within the subdivision 4 Verrucomicrobia.</title>
        <authorList>
            <person name="Xi F."/>
        </authorList>
    </citation>
    <scope>NUCLEOTIDE SEQUENCE [LARGE SCALE GENOMIC DNA]</scope>
    <source>
        <strain evidence="11 12">CK1056</strain>
    </source>
</reference>
<evidence type="ECO:0000256" key="2">
    <source>
        <dbReference type="ARBA" id="ARBA00022490"/>
    </source>
</evidence>
<dbReference type="EC" id="2.3.1.274" evidence="8 10"/>
<sequence>MEEKNSTKAIAVDAMGSDMGPAEVVAGVAMAIEKGWAPGNIVVVGKEEVLEGVLEEQGLSSHPRIELFAASEVIAMQDKPIQSLRSKKDASLVRAVELVKLGTCGAAVSCGNTGSLMACATLKLRPVEGVSKPALASVWPSLENRFVVLDVGANPQCRPENLLHYAILGHQYAQDALDISKPRIGLLSIGTEEGKGTDLTDQAHNLLKGLGDQINYIGLIEGFQLFNNEVDVVVTDGFTGNVILKTCESLWKMLKGLVTEEVRKSPIRMAGALLMKGGLKAAKNRLDPKKHGGAPLLGLRGTVLKAHGSSDREAIANAIRIAGTAIEHDLGAHTLAAISNANETLKDQLASGN</sequence>
<keyword evidence="6 10" id="KW-0594">Phospholipid biosynthesis</keyword>
<comment type="catalytic activity">
    <reaction evidence="1 10">
        <text>a fatty acyl-[ACP] + phosphate = an acyl phosphate + holo-[ACP]</text>
        <dbReference type="Rhea" id="RHEA:42292"/>
        <dbReference type="Rhea" id="RHEA-COMP:9685"/>
        <dbReference type="Rhea" id="RHEA-COMP:14125"/>
        <dbReference type="ChEBI" id="CHEBI:43474"/>
        <dbReference type="ChEBI" id="CHEBI:59918"/>
        <dbReference type="ChEBI" id="CHEBI:64479"/>
        <dbReference type="ChEBI" id="CHEBI:138651"/>
        <dbReference type="EC" id="2.3.1.274"/>
    </reaction>
</comment>
<dbReference type="InterPro" id="IPR012281">
    <property type="entry name" value="Phospholipid_synth_PlsX-like"/>
</dbReference>
<evidence type="ECO:0000256" key="7">
    <source>
        <dbReference type="ARBA" id="ARBA00023264"/>
    </source>
</evidence>
<evidence type="ECO:0000313" key="11">
    <source>
        <dbReference type="EMBL" id="NDV61029.1"/>
    </source>
</evidence>
<keyword evidence="5 10" id="KW-0443">Lipid metabolism</keyword>
<evidence type="ECO:0000256" key="10">
    <source>
        <dbReference type="HAMAP-Rule" id="MF_00019"/>
    </source>
</evidence>
<dbReference type="NCBIfam" id="TIGR00182">
    <property type="entry name" value="plsX"/>
    <property type="match status" value="1"/>
</dbReference>
<evidence type="ECO:0000256" key="4">
    <source>
        <dbReference type="ARBA" id="ARBA00022679"/>
    </source>
</evidence>
<evidence type="ECO:0000256" key="9">
    <source>
        <dbReference type="ARBA" id="ARBA00046608"/>
    </source>
</evidence>
<comment type="function">
    <text evidence="10">Catalyzes the reversible formation of acyl-phosphate (acyl-PO(4)) from acyl-[acyl-carrier-protein] (acyl-ACP). This enzyme utilizes acyl-ACP as fatty acyl donor, but not acyl-CoA.</text>
</comment>
<keyword evidence="11" id="KW-0012">Acyltransferase</keyword>
<proteinExistence type="inferred from homology"/>
<dbReference type="Pfam" id="PF02504">
    <property type="entry name" value="FA_synthesis"/>
    <property type="match status" value="1"/>
</dbReference>
<dbReference type="PANTHER" id="PTHR30100:SF1">
    <property type="entry name" value="PHOSPHATE ACYLTRANSFERASE"/>
    <property type="match status" value="1"/>
</dbReference>
<evidence type="ECO:0000256" key="6">
    <source>
        <dbReference type="ARBA" id="ARBA00023209"/>
    </source>
</evidence>
<evidence type="ECO:0000313" key="12">
    <source>
        <dbReference type="Proteomes" id="UP000478417"/>
    </source>
</evidence>
<evidence type="ECO:0000256" key="5">
    <source>
        <dbReference type="ARBA" id="ARBA00023098"/>
    </source>
</evidence>
<dbReference type="InterPro" id="IPR003664">
    <property type="entry name" value="FA_synthesis"/>
</dbReference>
<dbReference type="HAMAP" id="MF_00019">
    <property type="entry name" value="PlsX"/>
    <property type="match status" value="1"/>
</dbReference>
<dbReference type="Proteomes" id="UP000478417">
    <property type="component" value="Unassembled WGS sequence"/>
</dbReference>
<keyword evidence="2 10" id="KW-0963">Cytoplasm</keyword>
<dbReference type="GO" id="GO:0043811">
    <property type="term" value="F:phosphate:acyl-[acyl carrier protein] acyltransferase activity"/>
    <property type="evidence" value="ECO:0007669"/>
    <property type="project" value="UniProtKB-UniRule"/>
</dbReference>
<name>A0A6B2LY91_9BACT</name>
<comment type="subunit">
    <text evidence="9 10">Homodimer. Probably interacts with PlsY.</text>
</comment>
<keyword evidence="4 10" id="KW-0808">Transferase</keyword>
<dbReference type="PIRSF" id="PIRSF002465">
    <property type="entry name" value="Phsphlp_syn_PlsX"/>
    <property type="match status" value="1"/>
</dbReference>
<evidence type="ECO:0000256" key="1">
    <source>
        <dbReference type="ARBA" id="ARBA00001232"/>
    </source>
</evidence>
<dbReference type="GO" id="GO:0008654">
    <property type="term" value="P:phospholipid biosynthetic process"/>
    <property type="evidence" value="ECO:0007669"/>
    <property type="project" value="UniProtKB-KW"/>
</dbReference>
<keyword evidence="3 10" id="KW-0444">Lipid biosynthesis</keyword>
<keyword evidence="7 10" id="KW-1208">Phospholipid metabolism</keyword>
<dbReference type="UniPathway" id="UPA00085"/>
<gene>
    <name evidence="10 11" type="primary">plsX</name>
    <name evidence="11" type="ORF">G0Q06_01050</name>
</gene>
<comment type="similarity">
    <text evidence="10">Belongs to the PlsX family.</text>
</comment>
<dbReference type="SUPFAM" id="SSF53659">
    <property type="entry name" value="Isocitrate/Isopropylmalate dehydrogenase-like"/>
    <property type="match status" value="1"/>
</dbReference>
<dbReference type="GO" id="GO:0005737">
    <property type="term" value="C:cytoplasm"/>
    <property type="evidence" value="ECO:0007669"/>
    <property type="project" value="UniProtKB-SubCell"/>
</dbReference>
<comment type="pathway">
    <text evidence="10">Lipid metabolism; phospholipid metabolism.</text>
</comment>
<dbReference type="PANTHER" id="PTHR30100">
    <property type="entry name" value="FATTY ACID/PHOSPHOLIPID SYNTHESIS PROTEIN PLSX"/>
    <property type="match status" value="1"/>
</dbReference>
<comment type="subcellular location">
    <subcellularLocation>
        <location evidence="10">Cytoplasm</location>
    </subcellularLocation>
    <text evidence="10">Associated with the membrane possibly through PlsY.</text>
</comment>
<dbReference type="RefSeq" id="WP_163961580.1">
    <property type="nucleotide sequence ID" value="NZ_JAAGNX010000001.1"/>
</dbReference>
<dbReference type="EMBL" id="JAAGNX010000001">
    <property type="protein sequence ID" value="NDV61029.1"/>
    <property type="molecule type" value="Genomic_DNA"/>
</dbReference>
<dbReference type="AlphaFoldDB" id="A0A6B2LY91"/>
<protein>
    <recommendedName>
        <fullName evidence="8 10">Phosphate acyltransferase</fullName>
        <ecNumber evidence="8 10">2.3.1.274</ecNumber>
    </recommendedName>
    <alternativeName>
        <fullName evidence="10">Acyl-ACP phosphotransacylase</fullName>
    </alternativeName>
    <alternativeName>
        <fullName evidence="10">Acyl-[acyl-carrier-protein]--phosphate acyltransferase</fullName>
    </alternativeName>
    <alternativeName>
        <fullName evidence="10">Phosphate-acyl-ACP acyltransferase</fullName>
    </alternativeName>
</protein>